<dbReference type="AlphaFoldDB" id="A0A0C2IUC2"/>
<evidence type="ECO:0000313" key="1">
    <source>
        <dbReference type="EMBL" id="KII68999.1"/>
    </source>
</evidence>
<proteinExistence type="predicted"/>
<sequence>MFEIFTFVFRNDSFIHDGKCQLFTELFLKFLLTNDKVEGFNPGDILDSIIICIQNEQNKVNFINKNGMIMFYICFKDQMTNLENKFLTVWESVYSLKKENASSLIHFEIQKTIYHLMKILSTKNEQLFAKMIVIVLSMLVRLKLSSEFALDVNLFYRITVVMCKNDGGGVPFSKIMINLSVIWFELFKNPDTTPEIDTVIKLTIYSALLSIRICSKLEVIIAAGKIFHVTERIKKILYVIYFYMVAEPIIKPEVKILALPILNVWPRLHDLLLRSHILYNNIKYGAQDDLYDYKCAERVEYFLFGLISELCHERYIHKLEKDKKLLLYEDLKTKHLSLLNNDFIFDVLSKCYKHVLSVPTSPVLTSPQNKKKYEVYSQVMSTLIRMFDQTTYYYNIEEIYYYQMCNVDPKTRKWIVSSYPNVRTTADSSEASKKDVYFKNFQVPNLLRSFQIIYEMKFIFDDILTSFTN</sequence>
<protein>
    <submittedName>
        <fullName evidence="1">Uncharacterized protein</fullName>
    </submittedName>
</protein>
<name>A0A0C2IUC2_THEKT</name>
<evidence type="ECO:0000313" key="2">
    <source>
        <dbReference type="Proteomes" id="UP000031668"/>
    </source>
</evidence>
<comment type="caution">
    <text evidence="1">The sequence shown here is derived from an EMBL/GenBank/DDBJ whole genome shotgun (WGS) entry which is preliminary data.</text>
</comment>
<reference evidence="1 2" key="1">
    <citation type="journal article" date="2014" name="Genome Biol. Evol.">
        <title>The genome of the myxosporean Thelohanellus kitauei shows adaptations to nutrient acquisition within its fish host.</title>
        <authorList>
            <person name="Yang Y."/>
            <person name="Xiong J."/>
            <person name="Zhou Z."/>
            <person name="Huo F."/>
            <person name="Miao W."/>
            <person name="Ran C."/>
            <person name="Liu Y."/>
            <person name="Zhang J."/>
            <person name="Feng J."/>
            <person name="Wang M."/>
            <person name="Wang M."/>
            <person name="Wang L."/>
            <person name="Yao B."/>
        </authorList>
    </citation>
    <scope>NUCLEOTIDE SEQUENCE [LARGE SCALE GENOMIC DNA]</scope>
    <source>
        <strain evidence="1">Wuqing</strain>
    </source>
</reference>
<organism evidence="1 2">
    <name type="scientific">Thelohanellus kitauei</name>
    <name type="common">Myxosporean</name>
    <dbReference type="NCBI Taxonomy" id="669202"/>
    <lineage>
        <taxon>Eukaryota</taxon>
        <taxon>Metazoa</taxon>
        <taxon>Cnidaria</taxon>
        <taxon>Myxozoa</taxon>
        <taxon>Myxosporea</taxon>
        <taxon>Bivalvulida</taxon>
        <taxon>Platysporina</taxon>
        <taxon>Myxobolidae</taxon>
        <taxon>Thelohanellus</taxon>
    </lineage>
</organism>
<dbReference type="Proteomes" id="UP000031668">
    <property type="component" value="Unassembled WGS sequence"/>
</dbReference>
<keyword evidence="2" id="KW-1185">Reference proteome</keyword>
<gene>
    <name evidence="1" type="ORF">RF11_05307</name>
</gene>
<accession>A0A0C2IUC2</accession>
<dbReference type="EMBL" id="JWZT01002655">
    <property type="protein sequence ID" value="KII68999.1"/>
    <property type="molecule type" value="Genomic_DNA"/>
</dbReference>